<proteinExistence type="predicted"/>
<name>L9WCX2_9EURY</name>
<evidence type="ECO:0000256" key="2">
    <source>
        <dbReference type="SAM" id="MobiDB-lite"/>
    </source>
</evidence>
<dbReference type="AlphaFoldDB" id="L9WCX2"/>
<comment type="caution">
    <text evidence="3">The sequence shown here is derived from an EMBL/GenBank/DDBJ whole genome shotgun (WGS) entry which is preliminary data.</text>
</comment>
<evidence type="ECO:0000256" key="1">
    <source>
        <dbReference type="SAM" id="Coils"/>
    </source>
</evidence>
<evidence type="ECO:0000313" key="3">
    <source>
        <dbReference type="EMBL" id="ELY47314.1"/>
    </source>
</evidence>
<keyword evidence="4" id="KW-1185">Reference proteome</keyword>
<gene>
    <name evidence="3" type="ORF">C495_03612</name>
</gene>
<protein>
    <submittedName>
        <fullName evidence="3">Uncharacterized protein</fullName>
    </submittedName>
</protein>
<dbReference type="OrthoDB" id="308478at2157"/>
<dbReference type="STRING" id="1230460.C495_03612"/>
<reference evidence="3 4" key="1">
    <citation type="journal article" date="2014" name="PLoS Genet.">
        <title>Phylogenetically driven sequencing of extremely halophilic archaea reveals strategies for static and dynamic osmo-response.</title>
        <authorList>
            <person name="Becker E.A."/>
            <person name="Seitzer P.M."/>
            <person name="Tritt A."/>
            <person name="Larsen D."/>
            <person name="Krusor M."/>
            <person name="Yao A.I."/>
            <person name="Wu D."/>
            <person name="Madern D."/>
            <person name="Eisen J.A."/>
            <person name="Darling A.E."/>
            <person name="Facciotti M.T."/>
        </authorList>
    </citation>
    <scope>NUCLEOTIDE SEQUENCE [LARGE SCALE GENOMIC DNA]</scope>
    <source>
        <strain evidence="3 4">JCM 14089</strain>
    </source>
</reference>
<organism evidence="3 4">
    <name type="scientific">Natronorubrum sulfidifaciens JCM 14089</name>
    <dbReference type="NCBI Taxonomy" id="1230460"/>
    <lineage>
        <taxon>Archaea</taxon>
        <taxon>Methanobacteriati</taxon>
        <taxon>Methanobacteriota</taxon>
        <taxon>Stenosarchaea group</taxon>
        <taxon>Halobacteria</taxon>
        <taxon>Halobacteriales</taxon>
        <taxon>Natrialbaceae</taxon>
        <taxon>Natronorubrum</taxon>
    </lineage>
</organism>
<dbReference type="EMBL" id="AOHX01000026">
    <property type="protein sequence ID" value="ELY47314.1"/>
    <property type="molecule type" value="Genomic_DNA"/>
</dbReference>
<keyword evidence="1" id="KW-0175">Coiled coil</keyword>
<sequence length="166" mass="18365">MKKIELETPIEEMSEADLRETFSQVMEAHESNVEELEDLEEQAGNAAEYSAKLEELEGDLEVAASYFSTKASEVTNIDEELLAERFSMGELVEMAGRADEAAADFSETCENCTTPQECEEDGECKEGDESVFADKPQKSPKFSADKLEDRKEAAKSRMKSIGGISL</sequence>
<evidence type="ECO:0000313" key="4">
    <source>
        <dbReference type="Proteomes" id="UP000011661"/>
    </source>
</evidence>
<feature type="coiled-coil region" evidence="1">
    <location>
        <begin position="19"/>
        <end position="59"/>
    </location>
</feature>
<dbReference type="PATRIC" id="fig|1230460.4.peg.723"/>
<feature type="compositionally biased region" description="Basic and acidic residues" evidence="2">
    <location>
        <begin position="143"/>
        <end position="155"/>
    </location>
</feature>
<feature type="region of interest" description="Disordered" evidence="2">
    <location>
        <begin position="113"/>
        <end position="166"/>
    </location>
</feature>
<accession>L9WCX2</accession>
<dbReference type="Proteomes" id="UP000011661">
    <property type="component" value="Unassembled WGS sequence"/>
</dbReference>